<evidence type="ECO:0000256" key="3">
    <source>
        <dbReference type="ARBA" id="ARBA00022771"/>
    </source>
</evidence>
<dbReference type="PANTHER" id="PTHR12547">
    <property type="entry name" value="CCCH ZINC FINGER/TIS11-RELATED"/>
    <property type="match status" value="1"/>
</dbReference>
<dbReference type="AlphaFoldDB" id="A0A0G4GA55"/>
<feature type="region of interest" description="Disordered" evidence="6">
    <location>
        <begin position="369"/>
        <end position="401"/>
    </location>
</feature>
<dbReference type="InterPro" id="IPR000571">
    <property type="entry name" value="Znf_CCCH"/>
</dbReference>
<dbReference type="SUPFAM" id="SSF90229">
    <property type="entry name" value="CCCH zinc finger"/>
    <property type="match status" value="1"/>
</dbReference>
<dbReference type="Pfam" id="PF00642">
    <property type="entry name" value="zf-CCCH"/>
    <property type="match status" value="1"/>
</dbReference>
<keyword evidence="1 5" id="KW-0479">Metal-binding</keyword>
<feature type="domain" description="C3H1-type" evidence="7">
    <location>
        <begin position="71"/>
        <end position="98"/>
    </location>
</feature>
<dbReference type="InParanoid" id="A0A0G4GA55"/>
<dbReference type="InterPro" id="IPR045877">
    <property type="entry name" value="ZFP36-like"/>
</dbReference>
<dbReference type="GO" id="GO:0003729">
    <property type="term" value="F:mRNA binding"/>
    <property type="evidence" value="ECO:0007669"/>
    <property type="project" value="InterPro"/>
</dbReference>
<name>A0A0G4GA55_VITBC</name>
<evidence type="ECO:0000256" key="5">
    <source>
        <dbReference type="PROSITE-ProRule" id="PRU00723"/>
    </source>
</evidence>
<dbReference type="InterPro" id="IPR036855">
    <property type="entry name" value="Znf_CCCH_sf"/>
</dbReference>
<keyword evidence="3 5" id="KW-0863">Zinc-finger</keyword>
<keyword evidence="4 5" id="KW-0862">Zinc</keyword>
<keyword evidence="9" id="KW-1185">Reference proteome</keyword>
<feature type="zinc finger region" description="C3H1-type" evidence="5">
    <location>
        <begin position="71"/>
        <end position="98"/>
    </location>
</feature>
<feature type="compositionally biased region" description="Polar residues" evidence="6">
    <location>
        <begin position="49"/>
        <end position="66"/>
    </location>
</feature>
<dbReference type="EMBL" id="CDMY01000603">
    <property type="protein sequence ID" value="CEM25753.1"/>
    <property type="molecule type" value="Genomic_DNA"/>
</dbReference>
<evidence type="ECO:0000256" key="4">
    <source>
        <dbReference type="ARBA" id="ARBA00022833"/>
    </source>
</evidence>
<organism evidence="8 9">
    <name type="scientific">Vitrella brassicaformis (strain CCMP3155)</name>
    <dbReference type="NCBI Taxonomy" id="1169540"/>
    <lineage>
        <taxon>Eukaryota</taxon>
        <taxon>Sar</taxon>
        <taxon>Alveolata</taxon>
        <taxon>Colpodellida</taxon>
        <taxon>Vitrellaceae</taxon>
        <taxon>Vitrella</taxon>
    </lineage>
</organism>
<dbReference type="VEuPathDB" id="CryptoDB:Vbra_9802"/>
<gene>
    <name evidence="8" type="ORF">Vbra_9802</name>
</gene>
<dbReference type="SMART" id="SM00356">
    <property type="entry name" value="ZnF_C3H1"/>
    <property type="match status" value="2"/>
</dbReference>
<reference evidence="8 9" key="1">
    <citation type="submission" date="2014-11" db="EMBL/GenBank/DDBJ databases">
        <authorList>
            <person name="Zhu J."/>
            <person name="Qi W."/>
            <person name="Song R."/>
        </authorList>
    </citation>
    <scope>NUCLEOTIDE SEQUENCE [LARGE SCALE GENOMIC DNA]</scope>
</reference>
<evidence type="ECO:0000313" key="8">
    <source>
        <dbReference type="EMBL" id="CEM25753.1"/>
    </source>
</evidence>
<sequence>MLSGSEVPPSGGDPYTEAYRLAQQLQALQLQQQQQQLQQQQDLFMKAKQAQQNPTPPGSGQSQNAKPRSILYKTKKCRFYEKGACLWGNTCRFAHTDAERREKPDLKYTKICKPYFAGQCFDLNCGFAHSFAELRKLPDPVTSARRDPSSFVRAAPQRLPHEMVPDGGASSTTAPDGNPFTIPLPSFTDLTRLHQDPNTLTAAQQHQVVTTNINGHPYAAAQSIPLTPPSPNMQLMQDPYKMQSRLYAQLQAQAQAQAQAAAAAAAVGAPPPYDESDVVVEAGRKATNKMVPAHPPMIQMPFELTSILNFLEDTGGNMAGAAAAAAATNGLVGVGATNQLVGATNGLVGASNGLVGGPAVGVAVEEHPWQERVGGPPPPPSTPPSQRLQGVQQGLQGVQQGQRIIRVPYS</sequence>
<dbReference type="Proteomes" id="UP000041254">
    <property type="component" value="Unassembled WGS sequence"/>
</dbReference>
<dbReference type="OrthoDB" id="415459at2759"/>
<evidence type="ECO:0000256" key="6">
    <source>
        <dbReference type="SAM" id="MobiDB-lite"/>
    </source>
</evidence>
<dbReference type="Gene3D" id="3.30.1370.210">
    <property type="match status" value="1"/>
</dbReference>
<dbReference type="GO" id="GO:0008270">
    <property type="term" value="F:zinc ion binding"/>
    <property type="evidence" value="ECO:0007669"/>
    <property type="project" value="UniProtKB-KW"/>
</dbReference>
<dbReference type="PANTHER" id="PTHR12547:SF18">
    <property type="entry name" value="PROTEIN TIS11"/>
    <property type="match status" value="1"/>
</dbReference>
<evidence type="ECO:0000256" key="2">
    <source>
        <dbReference type="ARBA" id="ARBA00022737"/>
    </source>
</evidence>
<evidence type="ECO:0000256" key="1">
    <source>
        <dbReference type="ARBA" id="ARBA00022723"/>
    </source>
</evidence>
<dbReference type="STRING" id="1169540.A0A0G4GA55"/>
<dbReference type="PROSITE" id="PS50103">
    <property type="entry name" value="ZF_C3H1"/>
    <property type="match status" value="1"/>
</dbReference>
<evidence type="ECO:0000313" key="9">
    <source>
        <dbReference type="Proteomes" id="UP000041254"/>
    </source>
</evidence>
<evidence type="ECO:0000259" key="7">
    <source>
        <dbReference type="PROSITE" id="PS50103"/>
    </source>
</evidence>
<keyword evidence="2" id="KW-0677">Repeat</keyword>
<protein>
    <recommendedName>
        <fullName evidence="7">C3H1-type domain-containing protein</fullName>
    </recommendedName>
</protein>
<feature type="compositionally biased region" description="Low complexity" evidence="6">
    <location>
        <begin position="384"/>
        <end position="401"/>
    </location>
</feature>
<feature type="region of interest" description="Disordered" evidence="6">
    <location>
        <begin position="39"/>
        <end position="67"/>
    </location>
</feature>
<accession>A0A0G4GA55</accession>
<proteinExistence type="predicted"/>